<keyword evidence="4" id="KW-0378">Hydrolase</keyword>
<feature type="domain" description="Nudix hydrolase" evidence="8">
    <location>
        <begin position="21"/>
        <end position="229"/>
    </location>
</feature>
<evidence type="ECO:0000256" key="1">
    <source>
        <dbReference type="ARBA" id="ARBA00001936"/>
    </source>
</evidence>
<dbReference type="SUPFAM" id="SSF55811">
    <property type="entry name" value="Nudix"/>
    <property type="match status" value="1"/>
</dbReference>
<dbReference type="GeneID" id="63773238"/>
<dbReference type="PANTHER" id="PTHR12318:SF0">
    <property type="entry name" value="ACYL-COENZYME A DIPHOSPHATASE NUDT19"/>
    <property type="match status" value="1"/>
</dbReference>
<comment type="cofactor">
    <cofactor evidence="1">
        <name>Mn(2+)</name>
        <dbReference type="ChEBI" id="CHEBI:29035"/>
    </cofactor>
</comment>
<evidence type="ECO:0000256" key="4">
    <source>
        <dbReference type="ARBA" id="ARBA00022801"/>
    </source>
</evidence>
<evidence type="ECO:0000313" key="9">
    <source>
        <dbReference type="EMBL" id="ORY55837.1"/>
    </source>
</evidence>
<evidence type="ECO:0000256" key="7">
    <source>
        <dbReference type="SAM" id="MobiDB-lite"/>
    </source>
</evidence>
<dbReference type="InterPro" id="IPR015797">
    <property type="entry name" value="NUDIX_hydrolase-like_dom_sf"/>
</dbReference>
<proteinExistence type="predicted"/>
<dbReference type="AlphaFoldDB" id="A0A1Y2D9F3"/>
<dbReference type="InterPro" id="IPR000086">
    <property type="entry name" value="NUDIX_hydrolase_dom"/>
</dbReference>
<comment type="cofactor">
    <cofactor evidence="2">
        <name>Mg(2+)</name>
        <dbReference type="ChEBI" id="CHEBI:18420"/>
    </cofactor>
</comment>
<dbReference type="InterPro" id="IPR039121">
    <property type="entry name" value="NUDT19"/>
</dbReference>
<keyword evidence="5" id="KW-0460">Magnesium</keyword>
<accession>A0A1Y2D9F3</accession>
<evidence type="ECO:0000259" key="8">
    <source>
        <dbReference type="PROSITE" id="PS51462"/>
    </source>
</evidence>
<evidence type="ECO:0000256" key="5">
    <source>
        <dbReference type="ARBA" id="ARBA00022842"/>
    </source>
</evidence>
<dbReference type="GO" id="GO:0046872">
    <property type="term" value="F:metal ion binding"/>
    <property type="evidence" value="ECO:0007669"/>
    <property type="project" value="UniProtKB-KW"/>
</dbReference>
<reference evidence="9 10" key="1">
    <citation type="submission" date="2016-07" db="EMBL/GenBank/DDBJ databases">
        <title>Pervasive Adenine N6-methylation of Active Genes in Fungi.</title>
        <authorList>
            <consortium name="DOE Joint Genome Institute"/>
            <person name="Mondo S.J."/>
            <person name="Dannebaum R.O."/>
            <person name="Kuo R.C."/>
            <person name="Labutti K."/>
            <person name="Haridas S."/>
            <person name="Kuo A."/>
            <person name="Salamov A."/>
            <person name="Ahrendt S.R."/>
            <person name="Lipzen A."/>
            <person name="Sullivan W."/>
            <person name="Andreopoulos W.B."/>
            <person name="Clum A."/>
            <person name="Lindquist E."/>
            <person name="Daum C."/>
            <person name="Ramamoorthy G.K."/>
            <person name="Gryganskyi A."/>
            <person name="Culley D."/>
            <person name="Magnuson J.K."/>
            <person name="James T.Y."/>
            <person name="O'Malley M.A."/>
            <person name="Stajich J.E."/>
            <person name="Spatafora J.W."/>
            <person name="Visel A."/>
            <person name="Grigoriev I.V."/>
        </authorList>
    </citation>
    <scope>NUCLEOTIDE SEQUENCE [LARGE SCALE GENOMIC DNA]</scope>
    <source>
        <strain evidence="9 10">CBS 129021</strain>
    </source>
</reference>
<dbReference type="OrthoDB" id="1695362at2759"/>
<evidence type="ECO:0000256" key="2">
    <source>
        <dbReference type="ARBA" id="ARBA00001946"/>
    </source>
</evidence>
<keyword evidence="6" id="KW-0464">Manganese</keyword>
<evidence type="ECO:0000313" key="10">
    <source>
        <dbReference type="Proteomes" id="UP000193689"/>
    </source>
</evidence>
<dbReference type="STRING" id="1141098.A0A1Y2D9F3"/>
<organism evidence="9 10">
    <name type="scientific">Pseudomassariella vexata</name>
    <dbReference type="NCBI Taxonomy" id="1141098"/>
    <lineage>
        <taxon>Eukaryota</taxon>
        <taxon>Fungi</taxon>
        <taxon>Dikarya</taxon>
        <taxon>Ascomycota</taxon>
        <taxon>Pezizomycotina</taxon>
        <taxon>Sordariomycetes</taxon>
        <taxon>Xylariomycetidae</taxon>
        <taxon>Amphisphaeriales</taxon>
        <taxon>Pseudomassariaceae</taxon>
        <taxon>Pseudomassariella</taxon>
    </lineage>
</organism>
<keyword evidence="10" id="KW-1185">Reference proteome</keyword>
<dbReference type="InParanoid" id="A0A1Y2D9F3"/>
<dbReference type="Proteomes" id="UP000193689">
    <property type="component" value="Unassembled WGS sequence"/>
</dbReference>
<gene>
    <name evidence="9" type="ORF">BCR38DRAFT_356525</name>
</gene>
<protein>
    <recommendedName>
        <fullName evidence="8">Nudix hydrolase domain-containing protein</fullName>
    </recommendedName>
</protein>
<evidence type="ECO:0000256" key="3">
    <source>
        <dbReference type="ARBA" id="ARBA00022723"/>
    </source>
</evidence>
<sequence>MISSSSYYSTASPQEMKRPSDPRPSSSVILLSPTNQVLLLHRVKTSSAFPSAHVFPGGNLSEFHDGSVEPPGHPRRHQDSLPYRLGAIRETFEESGILLARDGHGTRLLNLPLADRDEARKAVYANKVPFGTWLESVGGYADTANLIPFTRWITPPATPKRFTTQMYLYMLPLPTPLSADPACAAAQAEAILPTPDGSEVTVSVFEDAQTWLQRQAMGEIILFPPQAFLLTLVAQFCTGPPSSLSADSTLHYKAQRDALLQFLDTLPTTSHPKVLKNPTSHIPWSEKVICPATAMMAGDGRIVLSLDKPGPELRGRGHGGDFERVVLVKFERGGPRRVEVRRREEVFEEERRRLEGNEEYGRARQFKL</sequence>
<dbReference type="PANTHER" id="PTHR12318">
    <property type="entry name" value="TESTOSTERONE-REGULATED PROTEIN RP2"/>
    <property type="match status" value="1"/>
</dbReference>
<dbReference type="EMBL" id="MCFJ01000025">
    <property type="protein sequence ID" value="ORY55837.1"/>
    <property type="molecule type" value="Genomic_DNA"/>
</dbReference>
<dbReference type="GO" id="GO:0005739">
    <property type="term" value="C:mitochondrion"/>
    <property type="evidence" value="ECO:0007669"/>
    <property type="project" value="TreeGrafter"/>
</dbReference>
<dbReference type="GO" id="GO:0016818">
    <property type="term" value="F:hydrolase activity, acting on acid anhydrides, in phosphorus-containing anhydrides"/>
    <property type="evidence" value="ECO:0007669"/>
    <property type="project" value="InterPro"/>
</dbReference>
<evidence type="ECO:0000256" key="6">
    <source>
        <dbReference type="ARBA" id="ARBA00023211"/>
    </source>
</evidence>
<dbReference type="CDD" id="cd18870">
    <property type="entry name" value="NUDIX_AcylCoAdiphos_Nudt19"/>
    <property type="match status" value="1"/>
</dbReference>
<feature type="region of interest" description="Disordered" evidence="7">
    <location>
        <begin position="1"/>
        <end position="27"/>
    </location>
</feature>
<dbReference type="PROSITE" id="PS51462">
    <property type="entry name" value="NUDIX"/>
    <property type="match status" value="1"/>
</dbReference>
<name>A0A1Y2D9F3_9PEZI</name>
<comment type="caution">
    <text evidence="9">The sequence shown here is derived from an EMBL/GenBank/DDBJ whole genome shotgun (WGS) entry which is preliminary data.</text>
</comment>
<dbReference type="RefSeq" id="XP_040709789.1">
    <property type="nucleotide sequence ID" value="XM_040857026.1"/>
</dbReference>
<dbReference type="Gene3D" id="3.90.79.10">
    <property type="entry name" value="Nucleoside Triphosphate Pyrophosphohydrolase"/>
    <property type="match status" value="1"/>
</dbReference>
<keyword evidence="3" id="KW-0479">Metal-binding</keyword>